<dbReference type="EMBL" id="CAJOBJ010057651">
    <property type="protein sequence ID" value="CAF4404070.1"/>
    <property type="molecule type" value="Genomic_DNA"/>
</dbReference>
<accession>A0A8S2VJY2</accession>
<reference evidence="1" key="1">
    <citation type="submission" date="2021-02" db="EMBL/GenBank/DDBJ databases">
        <authorList>
            <person name="Nowell W R."/>
        </authorList>
    </citation>
    <scope>NUCLEOTIDE SEQUENCE</scope>
</reference>
<name>A0A8S2VJY2_9BILA</name>
<feature type="non-terminal residue" evidence="1">
    <location>
        <position position="93"/>
    </location>
</feature>
<comment type="caution">
    <text evidence="1">The sequence shown here is derived from an EMBL/GenBank/DDBJ whole genome shotgun (WGS) entry which is preliminary data.</text>
</comment>
<gene>
    <name evidence="1" type="ORF">GIL414_LOCUS30296</name>
</gene>
<dbReference type="AlphaFoldDB" id="A0A8S2VJY2"/>
<protein>
    <submittedName>
        <fullName evidence="1">Uncharacterized protein</fullName>
    </submittedName>
</protein>
<sequence length="93" mass="10751">MRYEPNFFAYNTQPPGSHAYTHYPIQTLISEHGPIDTESLHSKFVNSHVPKSCKLEIEYLSNHSACNLNLKSNQDTDYVNITNQRIKELNRIS</sequence>
<evidence type="ECO:0000313" key="1">
    <source>
        <dbReference type="EMBL" id="CAF4404070.1"/>
    </source>
</evidence>
<organism evidence="1 2">
    <name type="scientific">Rotaria magnacalcarata</name>
    <dbReference type="NCBI Taxonomy" id="392030"/>
    <lineage>
        <taxon>Eukaryota</taxon>
        <taxon>Metazoa</taxon>
        <taxon>Spiralia</taxon>
        <taxon>Gnathifera</taxon>
        <taxon>Rotifera</taxon>
        <taxon>Eurotatoria</taxon>
        <taxon>Bdelloidea</taxon>
        <taxon>Philodinida</taxon>
        <taxon>Philodinidae</taxon>
        <taxon>Rotaria</taxon>
    </lineage>
</organism>
<dbReference type="Proteomes" id="UP000681720">
    <property type="component" value="Unassembled WGS sequence"/>
</dbReference>
<proteinExistence type="predicted"/>
<evidence type="ECO:0000313" key="2">
    <source>
        <dbReference type="Proteomes" id="UP000681720"/>
    </source>
</evidence>